<dbReference type="RefSeq" id="WP_074750396.1">
    <property type="nucleotide sequence ID" value="NZ_FNCO01000002.1"/>
</dbReference>
<feature type="region of interest" description="Disordered" evidence="1">
    <location>
        <begin position="126"/>
        <end position="148"/>
    </location>
</feature>
<evidence type="ECO:0000313" key="2">
    <source>
        <dbReference type="EMBL" id="SDG43480.1"/>
    </source>
</evidence>
<dbReference type="STRING" id="89065.SAMN05216605_10278"/>
<dbReference type="InterPro" id="IPR010261">
    <property type="entry name" value="Tir_chaperone"/>
</dbReference>
<evidence type="ECO:0000313" key="3">
    <source>
        <dbReference type="Proteomes" id="UP000182894"/>
    </source>
</evidence>
<dbReference type="AlphaFoldDB" id="A0A1G7U9N6"/>
<keyword evidence="3" id="KW-1185">Reference proteome</keyword>
<organism evidence="2 3">
    <name type="scientific">Pseudomonas abietaniphila</name>
    <dbReference type="NCBI Taxonomy" id="89065"/>
    <lineage>
        <taxon>Bacteria</taxon>
        <taxon>Pseudomonadati</taxon>
        <taxon>Pseudomonadota</taxon>
        <taxon>Gammaproteobacteria</taxon>
        <taxon>Pseudomonadales</taxon>
        <taxon>Pseudomonadaceae</taxon>
        <taxon>Pseudomonas</taxon>
    </lineage>
</organism>
<reference evidence="3" key="1">
    <citation type="submission" date="2016-10" db="EMBL/GenBank/DDBJ databases">
        <authorList>
            <person name="Varghese N."/>
            <person name="Submissions S."/>
        </authorList>
    </citation>
    <scope>NUCLEOTIDE SEQUENCE [LARGE SCALE GENOMIC DNA]</scope>
    <source>
        <strain evidence="3">ATCC 700689</strain>
    </source>
</reference>
<dbReference type="Proteomes" id="UP000182894">
    <property type="component" value="Unassembled WGS sequence"/>
</dbReference>
<evidence type="ECO:0000256" key="1">
    <source>
        <dbReference type="SAM" id="MobiDB-lite"/>
    </source>
</evidence>
<accession>A0A1G7U9N6</accession>
<dbReference type="SUPFAM" id="SSF69635">
    <property type="entry name" value="Type III secretory system chaperone-like"/>
    <property type="match status" value="1"/>
</dbReference>
<dbReference type="CDD" id="cd17024">
    <property type="entry name" value="T3SC_IA_DspF-like"/>
    <property type="match status" value="1"/>
</dbReference>
<proteinExistence type="predicted"/>
<dbReference type="Pfam" id="PF05932">
    <property type="entry name" value="CesT"/>
    <property type="match status" value="1"/>
</dbReference>
<dbReference type="EMBL" id="FNCO01000002">
    <property type="protein sequence ID" value="SDG43480.1"/>
    <property type="molecule type" value="Genomic_DNA"/>
</dbReference>
<gene>
    <name evidence="2" type="ORF">SAMN05216605_10278</name>
</gene>
<name>A0A1G7U9N6_9PSED</name>
<dbReference type="GO" id="GO:0030254">
    <property type="term" value="P:protein secretion by the type III secretion system"/>
    <property type="evidence" value="ECO:0007669"/>
    <property type="project" value="InterPro"/>
</dbReference>
<protein>
    <submittedName>
        <fullName evidence="2">Tir chaperone protein (CesT) family protein</fullName>
    </submittedName>
</protein>
<sequence>MATATALINALGKQLGTPLQLQNGVCALFDGSREVVIVEIPGAGDVAILHCKLPLPADPRLHERLLRLNFDTAAMSGCWLALDQQSHVRLCAELPIEALSELTFVHWVQGFVQQTREIPTMLRMPHTAPAKPAAPRPLPVGSARPMIS</sequence>
<dbReference type="Gene3D" id="3.30.1460.10">
    <property type="match status" value="1"/>
</dbReference>
<dbReference type="OrthoDB" id="7026419at2"/>